<name>F0WVC4_9STRA</name>
<feature type="binding site" evidence="8">
    <location>
        <begin position="263"/>
        <end position="267"/>
    </location>
    <ligand>
        <name>FAD</name>
        <dbReference type="ChEBI" id="CHEBI:57692"/>
    </ligand>
</feature>
<accession>F0WVC4</accession>
<dbReference type="FunFam" id="3.40.50.620:FF:000041">
    <property type="entry name" value="Electron transfer flavoprotein alpha subunit"/>
    <property type="match status" value="1"/>
</dbReference>
<dbReference type="FunFam" id="3.40.50.1220:FF:000001">
    <property type="entry name" value="Electron transfer flavoprotein, alpha subunit"/>
    <property type="match status" value="1"/>
</dbReference>
<comment type="function">
    <text evidence="7">The electron transfer flavoprotein serves as a specific electron acceptor for several dehydrogenases, including five acyl-CoA dehydrogenases, glutaryl-CoA and sarcosine dehydrogenase. It transfers the electrons to the main mitochondrial respiratory chain via ETF-ubiquinone oxidoreductase (ETF dehydrogenase).</text>
</comment>
<feature type="binding site" evidence="8">
    <location>
        <begin position="249"/>
        <end position="250"/>
    </location>
    <ligand>
        <name>FAD</name>
        <dbReference type="ChEBI" id="CHEBI:57692"/>
    </ligand>
</feature>
<dbReference type="GO" id="GO:0005759">
    <property type="term" value="C:mitochondrial matrix"/>
    <property type="evidence" value="ECO:0007669"/>
    <property type="project" value="UniProtKB-SubCell"/>
</dbReference>
<keyword evidence="3 7" id="KW-0813">Transport</keyword>
<dbReference type="InterPro" id="IPR014729">
    <property type="entry name" value="Rossmann-like_a/b/a_fold"/>
</dbReference>
<dbReference type="PROSITE" id="PS00696">
    <property type="entry name" value="ETF_ALPHA"/>
    <property type="match status" value="1"/>
</dbReference>
<dbReference type="GO" id="GO:0033539">
    <property type="term" value="P:fatty acid beta-oxidation using acyl-CoA dehydrogenase"/>
    <property type="evidence" value="ECO:0007669"/>
    <property type="project" value="TreeGrafter"/>
</dbReference>
<evidence type="ECO:0000256" key="8">
    <source>
        <dbReference type="PIRSR" id="PIRSR000089-1"/>
    </source>
</evidence>
<dbReference type="InterPro" id="IPR018206">
    <property type="entry name" value="ETF_asu_C_CS"/>
</dbReference>
<reference evidence="10" key="1">
    <citation type="journal article" date="2011" name="PLoS Biol.">
        <title>Gene gain and loss during evolution of obligate parasitism in the white rust pathogen of Arabidopsis thaliana.</title>
        <authorList>
            <person name="Kemen E."/>
            <person name="Gardiner A."/>
            <person name="Schultz-Larsen T."/>
            <person name="Kemen A.C."/>
            <person name="Balmuth A.L."/>
            <person name="Robert-Seilaniantz A."/>
            <person name="Bailey K."/>
            <person name="Holub E."/>
            <person name="Studholme D.J."/>
            <person name="Maclean D."/>
            <person name="Jones J.D."/>
        </authorList>
    </citation>
    <scope>NUCLEOTIDE SEQUENCE</scope>
</reference>
<dbReference type="Gene3D" id="3.40.50.620">
    <property type="entry name" value="HUPs"/>
    <property type="match status" value="1"/>
</dbReference>
<evidence type="ECO:0000256" key="4">
    <source>
        <dbReference type="ARBA" id="ARBA00022630"/>
    </source>
</evidence>
<protein>
    <recommendedName>
        <fullName evidence="7">Electron transfer flavoprotein subunit alpha</fullName>
        <shortName evidence="7">Alpha-ETF</shortName>
    </recommendedName>
</protein>
<evidence type="ECO:0000256" key="2">
    <source>
        <dbReference type="ARBA" id="ARBA00005817"/>
    </source>
</evidence>
<dbReference type="InterPro" id="IPR001308">
    <property type="entry name" value="ETF_a/FixB"/>
</dbReference>
<dbReference type="InterPro" id="IPR014730">
    <property type="entry name" value="ETF_a/b_N"/>
</dbReference>
<organism evidence="10">
    <name type="scientific">Albugo laibachii Nc14</name>
    <dbReference type="NCBI Taxonomy" id="890382"/>
    <lineage>
        <taxon>Eukaryota</taxon>
        <taxon>Sar</taxon>
        <taxon>Stramenopiles</taxon>
        <taxon>Oomycota</taxon>
        <taxon>Peronosporomycetes</taxon>
        <taxon>Albuginales</taxon>
        <taxon>Albuginaceae</taxon>
        <taxon>Albugo</taxon>
    </lineage>
</organism>
<dbReference type="SUPFAM" id="SSF52402">
    <property type="entry name" value="Adenine nucleotide alpha hydrolases-like"/>
    <property type="match status" value="1"/>
</dbReference>
<evidence type="ECO:0000256" key="3">
    <source>
        <dbReference type="ARBA" id="ARBA00022448"/>
    </source>
</evidence>
<evidence type="ECO:0000256" key="1">
    <source>
        <dbReference type="ARBA" id="ARBA00004305"/>
    </source>
</evidence>
<reference evidence="10" key="2">
    <citation type="submission" date="2011-02" db="EMBL/GenBank/DDBJ databases">
        <authorList>
            <person name="MacLean D."/>
        </authorList>
    </citation>
    <scope>NUCLEOTIDE SEQUENCE</scope>
</reference>
<dbReference type="Pfam" id="PF00766">
    <property type="entry name" value="ETF_alpha"/>
    <property type="match status" value="1"/>
</dbReference>
<keyword evidence="5 7" id="KW-0274">FAD</keyword>
<dbReference type="PANTHER" id="PTHR43153">
    <property type="entry name" value="ELECTRON TRANSFER FLAVOPROTEIN ALPHA"/>
    <property type="match status" value="1"/>
</dbReference>
<evidence type="ECO:0000256" key="5">
    <source>
        <dbReference type="ARBA" id="ARBA00022827"/>
    </source>
</evidence>
<dbReference type="SUPFAM" id="SSF52467">
    <property type="entry name" value="DHS-like NAD/FAD-binding domain"/>
    <property type="match status" value="1"/>
</dbReference>
<proteinExistence type="inferred from homology"/>
<dbReference type="EMBL" id="FR824338">
    <property type="protein sequence ID" value="CCA25363.1"/>
    <property type="molecule type" value="Genomic_DNA"/>
</dbReference>
<dbReference type="AlphaFoldDB" id="F0WVC4"/>
<comment type="subcellular location">
    <subcellularLocation>
        <location evidence="1 7">Mitochondrion matrix</location>
    </subcellularLocation>
</comment>
<comment type="cofactor">
    <cofactor evidence="7 8">
        <name>FAD</name>
        <dbReference type="ChEBI" id="CHEBI:57692"/>
    </cofactor>
    <text evidence="7 8">Binds 1 FAD per dimer.</text>
</comment>
<evidence type="ECO:0000256" key="6">
    <source>
        <dbReference type="ARBA" id="ARBA00022982"/>
    </source>
</evidence>
<feature type="binding site" evidence="8">
    <location>
        <begin position="280"/>
        <end position="287"/>
    </location>
    <ligand>
        <name>FAD</name>
        <dbReference type="ChEBI" id="CHEBI:57692"/>
    </ligand>
</feature>
<dbReference type="InterPro" id="IPR033947">
    <property type="entry name" value="ETF_alpha_N"/>
</dbReference>
<dbReference type="GO" id="GO:0009055">
    <property type="term" value="F:electron transfer activity"/>
    <property type="evidence" value="ECO:0007669"/>
    <property type="project" value="InterPro"/>
</dbReference>
<dbReference type="PIRSF" id="PIRSF000089">
    <property type="entry name" value="Electra_flavoP_a"/>
    <property type="match status" value="1"/>
</dbReference>
<evidence type="ECO:0000313" key="10">
    <source>
        <dbReference type="EMBL" id="CCA25363.1"/>
    </source>
</evidence>
<evidence type="ECO:0000259" key="9">
    <source>
        <dbReference type="SMART" id="SM00893"/>
    </source>
</evidence>
<feature type="binding site" evidence="8">
    <location>
        <position position="301"/>
    </location>
    <ligand>
        <name>FAD</name>
        <dbReference type="ChEBI" id="CHEBI:57692"/>
    </ligand>
</feature>
<evidence type="ECO:0000256" key="7">
    <source>
        <dbReference type="PIRNR" id="PIRNR000089"/>
    </source>
</evidence>
<dbReference type="InterPro" id="IPR029035">
    <property type="entry name" value="DHS-like_NAD/FAD-binding_dom"/>
</dbReference>
<dbReference type="HOGENOM" id="CLU_034178_0_0_1"/>
<gene>
    <name evidence="10" type="primary">AlNc14C293G10268</name>
    <name evidence="10" type="ORF">ALNC14_115070</name>
</gene>
<comment type="similarity">
    <text evidence="2 7">Belongs to the ETF alpha-subunit/FixB family.</text>
</comment>
<dbReference type="CDD" id="cd01715">
    <property type="entry name" value="ETF_alpha"/>
    <property type="match status" value="1"/>
</dbReference>
<keyword evidence="7" id="KW-0496">Mitochondrion</keyword>
<dbReference type="Gene3D" id="3.40.50.1220">
    <property type="entry name" value="TPP-binding domain"/>
    <property type="match status" value="1"/>
</dbReference>
<keyword evidence="4 7" id="KW-0285">Flavoprotein</keyword>
<keyword evidence="6 7" id="KW-0249">Electron transport</keyword>
<comment type="subunit">
    <text evidence="7">Heterodimer of an alpha and a beta subunit.</text>
</comment>
<sequence>MWHQFRPSFRTIASSRCFSSLVLAEHNGKALSGATLSTITAAHQLGKDVTLLVSGAKSNTQSIVQSACQIPNLTKVLHVDDPKYDHALAENMVELLYSLQQSHSFSHILAPTSNSSKNYLPRLGAKLDVAPISDIIQVIDESTFVRPTYAGNAISKVHSVDTVKLITVRPTGFEKMAAEGGNALAEQVTTLEFDSSKSEFVSEQISQSERPDLTAARVVISGGRGLKSGENFELLYELADKLGGAVGASRAAVDAGFVPNELQVGQTGKVVAPELYIAVGISGAIQHLAGMKDSKTIVAINKDEEAPIFQVADFGLVGDLFQLLPELTEKI</sequence>
<dbReference type="InterPro" id="IPR014731">
    <property type="entry name" value="ETF_asu_C"/>
</dbReference>
<feature type="binding site" evidence="8">
    <location>
        <position position="224"/>
    </location>
    <ligand>
        <name>FAD</name>
        <dbReference type="ChEBI" id="CHEBI:57692"/>
    </ligand>
</feature>
<dbReference type="Pfam" id="PF01012">
    <property type="entry name" value="ETF"/>
    <property type="match status" value="1"/>
</dbReference>
<dbReference type="GO" id="GO:0050660">
    <property type="term" value="F:flavin adenine dinucleotide binding"/>
    <property type="evidence" value="ECO:0007669"/>
    <property type="project" value="InterPro"/>
</dbReference>
<dbReference type="SMART" id="SM00893">
    <property type="entry name" value="ETF"/>
    <property type="match status" value="1"/>
</dbReference>
<dbReference type="PANTHER" id="PTHR43153:SF1">
    <property type="entry name" value="ELECTRON TRANSFER FLAVOPROTEIN SUBUNIT ALPHA, MITOCHONDRIAL"/>
    <property type="match status" value="1"/>
</dbReference>
<feature type="domain" description="Electron transfer flavoprotein alpha/beta-subunit N-terminal" evidence="9">
    <location>
        <begin position="20"/>
        <end position="204"/>
    </location>
</feature>